<dbReference type="PROSITE" id="PS01081">
    <property type="entry name" value="HTH_TETR_1"/>
    <property type="match status" value="1"/>
</dbReference>
<dbReference type="Pfam" id="PF08361">
    <property type="entry name" value="TetR_C_2"/>
    <property type="match status" value="1"/>
</dbReference>
<dbReference type="SUPFAM" id="SSF46689">
    <property type="entry name" value="Homeodomain-like"/>
    <property type="match status" value="1"/>
</dbReference>
<dbReference type="PRINTS" id="PR00455">
    <property type="entry name" value="HTHTETR"/>
</dbReference>
<dbReference type="InterPro" id="IPR023772">
    <property type="entry name" value="DNA-bd_HTH_TetR-type_CS"/>
</dbReference>
<evidence type="ECO:0000256" key="5">
    <source>
        <dbReference type="PROSITE-ProRule" id="PRU00335"/>
    </source>
</evidence>
<feature type="domain" description="HTH tetR-type" evidence="6">
    <location>
        <begin position="10"/>
        <end position="70"/>
    </location>
</feature>
<keyword evidence="3 5" id="KW-0238">DNA-binding</keyword>
<evidence type="ECO:0000313" key="7">
    <source>
        <dbReference type="EMBL" id="GGJ97591.1"/>
    </source>
</evidence>
<evidence type="ECO:0000259" key="6">
    <source>
        <dbReference type="PROSITE" id="PS50977"/>
    </source>
</evidence>
<gene>
    <name evidence="7" type="ORF">GCM10011394_03110</name>
</gene>
<dbReference type="Gene3D" id="1.10.357.10">
    <property type="entry name" value="Tetracycline Repressor, domain 2"/>
    <property type="match status" value="1"/>
</dbReference>
<keyword evidence="2" id="KW-0805">Transcription regulation</keyword>
<dbReference type="Pfam" id="PF00440">
    <property type="entry name" value="TetR_N"/>
    <property type="match status" value="1"/>
</dbReference>
<dbReference type="InterPro" id="IPR001647">
    <property type="entry name" value="HTH_TetR"/>
</dbReference>
<evidence type="ECO:0000313" key="8">
    <source>
        <dbReference type="Proteomes" id="UP000599009"/>
    </source>
</evidence>
<feature type="DNA-binding region" description="H-T-H motif" evidence="5">
    <location>
        <begin position="33"/>
        <end position="52"/>
    </location>
</feature>
<protein>
    <submittedName>
        <fullName evidence="7">TetR family transcriptional regulator</fullName>
    </submittedName>
</protein>
<dbReference type="SUPFAM" id="SSF48498">
    <property type="entry name" value="Tetracyclin repressor-like, C-terminal domain"/>
    <property type="match status" value="1"/>
</dbReference>
<organism evidence="7 8">
    <name type="scientific">Luteimonas terricola</name>
    <dbReference type="NCBI Taxonomy" id="645597"/>
    <lineage>
        <taxon>Bacteria</taxon>
        <taxon>Pseudomonadati</taxon>
        <taxon>Pseudomonadota</taxon>
        <taxon>Gammaproteobacteria</taxon>
        <taxon>Lysobacterales</taxon>
        <taxon>Lysobacteraceae</taxon>
        <taxon>Luteimonas</taxon>
    </lineage>
</organism>
<keyword evidence="4" id="KW-0804">Transcription</keyword>
<dbReference type="InterPro" id="IPR009057">
    <property type="entry name" value="Homeodomain-like_sf"/>
</dbReference>
<dbReference type="PANTHER" id="PTHR30055:SF240">
    <property type="entry name" value="HTH-TYPE TRANSCRIPTIONAL REGULATOR ACRR"/>
    <property type="match status" value="1"/>
</dbReference>
<dbReference type="EMBL" id="BMME01000001">
    <property type="protein sequence ID" value="GGJ97591.1"/>
    <property type="molecule type" value="Genomic_DNA"/>
</dbReference>
<evidence type="ECO:0000256" key="3">
    <source>
        <dbReference type="ARBA" id="ARBA00023125"/>
    </source>
</evidence>
<reference evidence="8" key="1">
    <citation type="journal article" date="2019" name="Int. J. Syst. Evol. Microbiol.">
        <title>The Global Catalogue of Microorganisms (GCM) 10K type strain sequencing project: providing services to taxonomists for standard genome sequencing and annotation.</title>
        <authorList>
            <consortium name="The Broad Institute Genomics Platform"/>
            <consortium name="The Broad Institute Genome Sequencing Center for Infectious Disease"/>
            <person name="Wu L."/>
            <person name="Ma J."/>
        </authorList>
    </citation>
    <scope>NUCLEOTIDE SEQUENCE [LARGE SCALE GENOMIC DNA]</scope>
    <source>
        <strain evidence="8">CGMCC 1.8985</strain>
    </source>
</reference>
<name>A0ABQ2E8S8_9GAMM</name>
<dbReference type="RefSeq" id="WP_165942344.1">
    <property type="nucleotide sequence ID" value="NZ_BMME01000001.1"/>
</dbReference>
<evidence type="ECO:0000256" key="1">
    <source>
        <dbReference type="ARBA" id="ARBA00022491"/>
    </source>
</evidence>
<evidence type="ECO:0000256" key="4">
    <source>
        <dbReference type="ARBA" id="ARBA00023163"/>
    </source>
</evidence>
<evidence type="ECO:0000256" key="2">
    <source>
        <dbReference type="ARBA" id="ARBA00023015"/>
    </source>
</evidence>
<sequence>MARRTKEDAQTTREGILDAAEDCFRENGLFRTSLEAIAAKAGVTRGAVYWHFKNKAEVLEAMINRVTVPFFHGLEHVSRPDGTTPLRDLREMMRQSFADLVHNPRVRSALEVIELRCEVPVEDDAVTVLRKTGMRKTHARITAAFKRAEALGQLREGLQAESCARSLHFIIGGALRLHLLDPETVDLERDGLAAVDLALQAIAREPLQFPDAS</sequence>
<keyword evidence="1" id="KW-0678">Repressor</keyword>
<comment type="caution">
    <text evidence="7">The sequence shown here is derived from an EMBL/GenBank/DDBJ whole genome shotgun (WGS) entry which is preliminary data.</text>
</comment>
<dbReference type="InterPro" id="IPR036271">
    <property type="entry name" value="Tet_transcr_reg_TetR-rel_C_sf"/>
</dbReference>
<dbReference type="Proteomes" id="UP000599009">
    <property type="component" value="Unassembled WGS sequence"/>
</dbReference>
<accession>A0ABQ2E8S8</accession>
<keyword evidence="8" id="KW-1185">Reference proteome</keyword>
<dbReference type="PANTHER" id="PTHR30055">
    <property type="entry name" value="HTH-TYPE TRANSCRIPTIONAL REGULATOR RUTR"/>
    <property type="match status" value="1"/>
</dbReference>
<dbReference type="InterPro" id="IPR013572">
    <property type="entry name" value="Tscrpt_reg_MAATS_C"/>
</dbReference>
<dbReference type="InterPro" id="IPR050109">
    <property type="entry name" value="HTH-type_TetR-like_transc_reg"/>
</dbReference>
<proteinExistence type="predicted"/>
<dbReference type="PROSITE" id="PS50977">
    <property type="entry name" value="HTH_TETR_2"/>
    <property type="match status" value="1"/>
</dbReference>